<evidence type="ECO:0000256" key="1">
    <source>
        <dbReference type="SAM" id="MobiDB-lite"/>
    </source>
</evidence>
<reference evidence="3 4" key="1">
    <citation type="journal article" date="2018" name="PLoS Genet.">
        <title>Population sequencing reveals clonal diversity and ancestral inbreeding in the grapevine cultivar Chardonnay.</title>
        <authorList>
            <person name="Roach M.J."/>
            <person name="Johnson D.L."/>
            <person name="Bohlmann J."/>
            <person name="van Vuuren H.J."/>
            <person name="Jones S.J."/>
            <person name="Pretorius I.S."/>
            <person name="Schmidt S.A."/>
            <person name="Borneman A.R."/>
        </authorList>
    </citation>
    <scope>NUCLEOTIDE SEQUENCE [LARGE SCALE GENOMIC DNA]</scope>
    <source>
        <strain evidence="4">cv. Chardonnay</strain>
        <tissue evidence="3">Leaf</tissue>
    </source>
</reference>
<dbReference type="InterPro" id="IPR054722">
    <property type="entry name" value="PolX-like_BBD"/>
</dbReference>
<accession>A0A438CBU7</accession>
<evidence type="ECO:0000313" key="4">
    <source>
        <dbReference type="Proteomes" id="UP000288805"/>
    </source>
</evidence>
<organism evidence="3 4">
    <name type="scientific">Vitis vinifera</name>
    <name type="common">Grape</name>
    <dbReference type="NCBI Taxonomy" id="29760"/>
    <lineage>
        <taxon>Eukaryota</taxon>
        <taxon>Viridiplantae</taxon>
        <taxon>Streptophyta</taxon>
        <taxon>Embryophyta</taxon>
        <taxon>Tracheophyta</taxon>
        <taxon>Spermatophyta</taxon>
        <taxon>Magnoliopsida</taxon>
        <taxon>eudicotyledons</taxon>
        <taxon>Gunneridae</taxon>
        <taxon>Pentapetalae</taxon>
        <taxon>rosids</taxon>
        <taxon>Vitales</taxon>
        <taxon>Vitaceae</taxon>
        <taxon>Viteae</taxon>
        <taxon>Vitis</taxon>
    </lineage>
</organism>
<feature type="compositionally biased region" description="Polar residues" evidence="1">
    <location>
        <begin position="1"/>
        <end position="33"/>
    </location>
</feature>
<dbReference type="PANTHER" id="PTHR34222">
    <property type="entry name" value="GAG_PRE-INTEGRS DOMAIN-CONTAINING PROTEIN"/>
    <property type="match status" value="1"/>
</dbReference>
<gene>
    <name evidence="3" type="ORF">CK203_110785</name>
</gene>
<dbReference type="EMBL" id="QGNW01002343">
    <property type="protein sequence ID" value="RVW20723.1"/>
    <property type="molecule type" value="Genomic_DNA"/>
</dbReference>
<feature type="region of interest" description="Disordered" evidence="1">
    <location>
        <begin position="1"/>
        <end position="40"/>
    </location>
</feature>
<dbReference type="Proteomes" id="UP000288805">
    <property type="component" value="Unassembled WGS sequence"/>
</dbReference>
<evidence type="ECO:0000259" key="2">
    <source>
        <dbReference type="Pfam" id="PF22936"/>
    </source>
</evidence>
<dbReference type="AlphaFoldDB" id="A0A438CBU7"/>
<comment type="caution">
    <text evidence="3">The sequence shown here is derived from an EMBL/GenBank/DDBJ whole genome shotgun (WGS) entry which is preliminary data.</text>
</comment>
<evidence type="ECO:0000313" key="3">
    <source>
        <dbReference type="EMBL" id="RVW20723.1"/>
    </source>
</evidence>
<dbReference type="PANTHER" id="PTHR34222:SF40">
    <property type="match status" value="1"/>
</dbReference>
<name>A0A438CBU7_VITVI</name>
<dbReference type="Pfam" id="PF22936">
    <property type="entry name" value="Pol_BBD"/>
    <property type="match status" value="1"/>
</dbReference>
<protein>
    <recommendedName>
        <fullName evidence="2">Retrovirus-related Pol polyprotein from transposon TNT 1-94-like beta-barrel domain-containing protein</fullName>
    </recommendedName>
</protein>
<proteinExistence type="predicted"/>
<sequence>MSDISNESTTVPQPSLNNPIITDSSKISPTTSESHSRTWEDAGYLTGEKKAPAVDDPNYAIWDAENSMWKSAEDGLRHNKTMEDNWIFKFLAGLNVEFDEVRGRIIGRQPLPSIGEVFSEVRREESRRNVMLGKKGPRVAIEGSTLVTTGGGYNRAAAFQCKSDERPRVWCDFCNKPRHTRENYWKIHGKPANWKGKTGYKPGRAIIPTANEAETSPFTIEQMEHLLTLLKSNLTSSTSSVSLAHTGNELYALSCRFKSTPWTIDSGAFDHMTNSSNMFESYSPCLGNKKVRIADGNFSPIAGKGLIKISEGIDLKSVLHVPKLTCNLLSVCKLSRDSNCCVIFYESHCIFLDQSSGKTIGSARMINGPIISRIIYLGEKLVEPNFWEIVEPLPSVILDISLEKENKETKPTKSESEIGLSEEEILRMKKNRNNLEPVVYSRKKVPGRSKDQPIIPAHGQPKALGNGSLNVSGNPLSIPTHVHASSSSITDLSLPSHFGPSPEISTPEPGLGLASIVPAQDLDLDLPIALRKGT</sequence>
<feature type="domain" description="Retrovirus-related Pol polyprotein from transposon TNT 1-94-like beta-barrel" evidence="2">
    <location>
        <begin position="262"/>
        <end position="335"/>
    </location>
</feature>